<dbReference type="Proteomes" id="UP000198571">
    <property type="component" value="Unassembled WGS sequence"/>
</dbReference>
<name>A0A1H9V016_9BACI</name>
<feature type="transmembrane region" description="Helical" evidence="1">
    <location>
        <begin position="6"/>
        <end position="27"/>
    </location>
</feature>
<accession>A0A1H9V016</accession>
<dbReference type="RefSeq" id="WP_093052317.1">
    <property type="nucleotide sequence ID" value="NZ_FOGT01000009.1"/>
</dbReference>
<organism evidence="2 3">
    <name type="scientific">Salipaludibacillus aurantiacus</name>
    <dbReference type="NCBI Taxonomy" id="1601833"/>
    <lineage>
        <taxon>Bacteria</taxon>
        <taxon>Bacillati</taxon>
        <taxon>Bacillota</taxon>
        <taxon>Bacilli</taxon>
        <taxon>Bacillales</taxon>
        <taxon>Bacillaceae</taxon>
    </lineage>
</organism>
<evidence type="ECO:0000313" key="3">
    <source>
        <dbReference type="Proteomes" id="UP000198571"/>
    </source>
</evidence>
<reference evidence="3" key="1">
    <citation type="submission" date="2016-10" db="EMBL/GenBank/DDBJ databases">
        <authorList>
            <person name="Varghese N."/>
            <person name="Submissions S."/>
        </authorList>
    </citation>
    <scope>NUCLEOTIDE SEQUENCE [LARGE SCALE GENOMIC DNA]</scope>
    <source>
        <strain evidence="3">S9</strain>
    </source>
</reference>
<dbReference type="EMBL" id="FOGT01000009">
    <property type="protein sequence ID" value="SES14958.1"/>
    <property type="molecule type" value="Genomic_DNA"/>
</dbReference>
<dbReference type="AlphaFoldDB" id="A0A1H9V016"/>
<sequence length="135" mass="15733">MDLNVFAFVSIILAFSAFIKVFFGVFYHEQLYDWAKKHYSQEKWSTPVKGLLIYAVALFLLVWYATLTGYIAYGWILTVFITLASLKTVTLLFNWEHTSPKFVAFIDKSGKKLWFVDLFVAVIGFLFLWLGLMVY</sequence>
<keyword evidence="1" id="KW-1133">Transmembrane helix</keyword>
<evidence type="ECO:0000256" key="1">
    <source>
        <dbReference type="SAM" id="Phobius"/>
    </source>
</evidence>
<proteinExistence type="predicted"/>
<evidence type="ECO:0000313" key="2">
    <source>
        <dbReference type="EMBL" id="SES14958.1"/>
    </source>
</evidence>
<dbReference type="OrthoDB" id="9879480at2"/>
<keyword evidence="1" id="KW-0472">Membrane</keyword>
<dbReference type="STRING" id="1601833.SAMN05518684_10937"/>
<gene>
    <name evidence="2" type="ORF">SAMN05518684_10937</name>
</gene>
<protein>
    <submittedName>
        <fullName evidence="2">Uncharacterized protein</fullName>
    </submittedName>
</protein>
<keyword evidence="3" id="KW-1185">Reference proteome</keyword>
<feature type="transmembrane region" description="Helical" evidence="1">
    <location>
        <begin position="113"/>
        <end position="132"/>
    </location>
</feature>
<feature type="transmembrane region" description="Helical" evidence="1">
    <location>
        <begin position="48"/>
        <end position="66"/>
    </location>
</feature>
<keyword evidence="1" id="KW-0812">Transmembrane</keyword>
<feature type="transmembrane region" description="Helical" evidence="1">
    <location>
        <begin position="72"/>
        <end position="93"/>
    </location>
</feature>